<dbReference type="Gene3D" id="3.30.300.30">
    <property type="match status" value="1"/>
</dbReference>
<dbReference type="InterPro" id="IPR025110">
    <property type="entry name" value="AMP-bd_C"/>
</dbReference>
<dbReference type="PANTHER" id="PTHR43352:SF1">
    <property type="entry name" value="ANTHRANILATE--COA LIGASE"/>
    <property type="match status" value="1"/>
</dbReference>
<dbReference type="FunFam" id="3.30.300.30:FF:000005">
    <property type="entry name" value="Acyl-coenzyme A synthetase ACSM5, mitochondrial"/>
    <property type="match status" value="1"/>
</dbReference>
<evidence type="ECO:0000313" key="7">
    <source>
        <dbReference type="EMBL" id="QIS04385.1"/>
    </source>
</evidence>
<comment type="similarity">
    <text evidence="1">Belongs to the ATP-dependent AMP-binding enzyme family.</text>
</comment>
<evidence type="ECO:0000256" key="3">
    <source>
        <dbReference type="ARBA" id="ARBA00022741"/>
    </source>
</evidence>
<dbReference type="PANTHER" id="PTHR43352">
    <property type="entry name" value="ACETYL-COA SYNTHETASE"/>
    <property type="match status" value="1"/>
</dbReference>
<evidence type="ECO:0000256" key="1">
    <source>
        <dbReference type="ARBA" id="ARBA00006432"/>
    </source>
</evidence>
<organism evidence="7 8">
    <name type="scientific">Nocardia brasiliensis</name>
    <dbReference type="NCBI Taxonomy" id="37326"/>
    <lineage>
        <taxon>Bacteria</taxon>
        <taxon>Bacillati</taxon>
        <taxon>Actinomycetota</taxon>
        <taxon>Actinomycetes</taxon>
        <taxon>Mycobacteriales</taxon>
        <taxon>Nocardiaceae</taxon>
        <taxon>Nocardia</taxon>
    </lineage>
</organism>
<gene>
    <name evidence="7" type="ORF">F5X71_20480</name>
</gene>
<dbReference type="GO" id="GO:0016878">
    <property type="term" value="F:acid-thiol ligase activity"/>
    <property type="evidence" value="ECO:0007669"/>
    <property type="project" value="UniProtKB-ARBA"/>
</dbReference>
<dbReference type="InterPro" id="IPR000873">
    <property type="entry name" value="AMP-dep_synth/lig_dom"/>
</dbReference>
<dbReference type="RefSeq" id="WP_167463506.1">
    <property type="nucleotide sequence ID" value="NZ_CP046171.1"/>
</dbReference>
<proteinExistence type="inferred from homology"/>
<dbReference type="AlphaFoldDB" id="A0A6G9XTZ5"/>
<dbReference type="Gene3D" id="3.40.50.12780">
    <property type="entry name" value="N-terminal domain of ligase-like"/>
    <property type="match status" value="1"/>
</dbReference>
<feature type="domain" description="AMP-binding enzyme C-terminal" evidence="6">
    <location>
        <begin position="449"/>
        <end position="527"/>
    </location>
</feature>
<dbReference type="Pfam" id="PF00501">
    <property type="entry name" value="AMP-binding"/>
    <property type="match status" value="1"/>
</dbReference>
<dbReference type="PROSITE" id="PS00455">
    <property type="entry name" value="AMP_BINDING"/>
    <property type="match status" value="1"/>
</dbReference>
<dbReference type="InterPro" id="IPR042099">
    <property type="entry name" value="ANL_N_sf"/>
</dbReference>
<dbReference type="GO" id="GO:0005524">
    <property type="term" value="F:ATP binding"/>
    <property type="evidence" value="ECO:0007669"/>
    <property type="project" value="UniProtKB-KW"/>
</dbReference>
<evidence type="ECO:0000259" key="5">
    <source>
        <dbReference type="Pfam" id="PF00501"/>
    </source>
</evidence>
<dbReference type="Pfam" id="PF13193">
    <property type="entry name" value="AMP-binding_C"/>
    <property type="match status" value="1"/>
</dbReference>
<evidence type="ECO:0000313" key="8">
    <source>
        <dbReference type="Proteomes" id="UP000501705"/>
    </source>
</evidence>
<dbReference type="GO" id="GO:0016405">
    <property type="term" value="F:CoA-ligase activity"/>
    <property type="evidence" value="ECO:0007669"/>
    <property type="project" value="UniProtKB-ARBA"/>
</dbReference>
<dbReference type="InterPro" id="IPR020845">
    <property type="entry name" value="AMP-binding_CS"/>
</dbReference>
<dbReference type="CDD" id="cd05958">
    <property type="entry name" value="ABCL"/>
    <property type="match status" value="1"/>
</dbReference>
<dbReference type="InterPro" id="IPR045851">
    <property type="entry name" value="AMP-bd_C_sf"/>
</dbReference>
<dbReference type="SUPFAM" id="SSF56801">
    <property type="entry name" value="Acetyl-CoA synthetase-like"/>
    <property type="match status" value="1"/>
</dbReference>
<keyword evidence="4" id="KW-0067">ATP-binding</keyword>
<reference evidence="7 8" key="1">
    <citation type="journal article" date="2019" name="ACS Chem. Biol.">
        <title>Identification and Mobilization of a Cryptic Antibiotic Biosynthesis Gene Locus from a Human-Pathogenic Nocardia Isolate.</title>
        <authorList>
            <person name="Herisse M."/>
            <person name="Ishida K."/>
            <person name="Porter J.L."/>
            <person name="Howden B."/>
            <person name="Hertweck C."/>
            <person name="Stinear T.P."/>
            <person name="Pidot S.J."/>
        </authorList>
    </citation>
    <scope>NUCLEOTIDE SEQUENCE [LARGE SCALE GENOMIC DNA]</scope>
    <source>
        <strain evidence="7 8">AUSMDU00024985</strain>
    </source>
</reference>
<name>A0A6G9XTZ5_NOCBR</name>
<evidence type="ECO:0000259" key="6">
    <source>
        <dbReference type="Pfam" id="PF13193"/>
    </source>
</evidence>
<dbReference type="EMBL" id="CP046171">
    <property type="protein sequence ID" value="QIS04385.1"/>
    <property type="molecule type" value="Genomic_DNA"/>
</dbReference>
<dbReference type="Proteomes" id="UP000501705">
    <property type="component" value="Chromosome"/>
</dbReference>
<keyword evidence="2" id="KW-0436">Ligase</keyword>
<keyword evidence="3" id="KW-0547">Nucleotide-binding</keyword>
<protein>
    <submittedName>
        <fullName evidence="7">AMP-binding protein</fullName>
    </submittedName>
</protein>
<evidence type="ECO:0000256" key="4">
    <source>
        <dbReference type="ARBA" id="ARBA00022840"/>
    </source>
</evidence>
<evidence type="ECO:0000256" key="2">
    <source>
        <dbReference type="ARBA" id="ARBA00022598"/>
    </source>
</evidence>
<feature type="domain" description="AMP-dependent synthetase/ligase" evidence="5">
    <location>
        <begin position="49"/>
        <end position="395"/>
    </location>
</feature>
<sequence>MTSAHIDTFARDHLPPLDQWPDLVFDRPELRFPSRLNCATELLDRHVLDGNGDRLCVQAPGGPRWTYAELHDQANRIAAVLVHDMGLVPGNRVLLDAPNNPMLAACWFAVMKAGGIAVTAMPLLRVKELTQIVDKAKITHALCDVALAGQLSAVAAACPSLDRIRYFHSDSGDGLEALMARHDGWFDTVATAADDVCLIAFTSGTTGIPKATAHFHRDVMAICQSFPRHILRPEPDDVFIGSPPLAFTFGLGGLLLFPMTVGASTVLLEQASPARLLDAITEFGATVLFTAPTSYRILARHGTGLRETTLRKCVSAGEALPPSTRARWREATGIELIDGIGATELLHIFISADEEHARPGATGLPVPGYQARVVDADGNTLPPGEVGLLAVRGPTGCRYLADERQQAYVRDGWNYTGDAYWVDADGYFHYQARSDDMIVSSGYNIAAPEVEDALAGHAAVADCAVVGVPDEDRGQIVKAYVVLRPEIDATDGMVEELQDFVKRTVAPYKYPRAIAFVADLPRTPTGKLQRFRLREIGARHGDSAATA</sequence>
<dbReference type="GO" id="GO:0044550">
    <property type="term" value="P:secondary metabolite biosynthetic process"/>
    <property type="evidence" value="ECO:0007669"/>
    <property type="project" value="TreeGrafter"/>
</dbReference>
<accession>A0A6G9XTZ5</accession>